<name>A0A5B7DQH1_PORTR</name>
<gene>
    <name evidence="1" type="ORF">E2C01_016411</name>
</gene>
<dbReference type="EMBL" id="VSRR010001198">
    <property type="protein sequence ID" value="MPC23367.1"/>
    <property type="molecule type" value="Genomic_DNA"/>
</dbReference>
<accession>A0A5B7DQH1</accession>
<sequence>MTDSLKHKGARLLKSAKIMPERLYCEGHEHA</sequence>
<comment type="caution">
    <text evidence="1">The sequence shown here is derived from an EMBL/GenBank/DDBJ whole genome shotgun (WGS) entry which is preliminary data.</text>
</comment>
<evidence type="ECO:0000313" key="2">
    <source>
        <dbReference type="Proteomes" id="UP000324222"/>
    </source>
</evidence>
<protein>
    <submittedName>
        <fullName evidence="1">Uncharacterized protein</fullName>
    </submittedName>
</protein>
<dbReference type="Proteomes" id="UP000324222">
    <property type="component" value="Unassembled WGS sequence"/>
</dbReference>
<organism evidence="1 2">
    <name type="scientific">Portunus trituberculatus</name>
    <name type="common">Swimming crab</name>
    <name type="synonym">Neptunus trituberculatus</name>
    <dbReference type="NCBI Taxonomy" id="210409"/>
    <lineage>
        <taxon>Eukaryota</taxon>
        <taxon>Metazoa</taxon>
        <taxon>Ecdysozoa</taxon>
        <taxon>Arthropoda</taxon>
        <taxon>Crustacea</taxon>
        <taxon>Multicrustacea</taxon>
        <taxon>Malacostraca</taxon>
        <taxon>Eumalacostraca</taxon>
        <taxon>Eucarida</taxon>
        <taxon>Decapoda</taxon>
        <taxon>Pleocyemata</taxon>
        <taxon>Brachyura</taxon>
        <taxon>Eubrachyura</taxon>
        <taxon>Portunoidea</taxon>
        <taxon>Portunidae</taxon>
        <taxon>Portuninae</taxon>
        <taxon>Portunus</taxon>
    </lineage>
</organism>
<evidence type="ECO:0000313" key="1">
    <source>
        <dbReference type="EMBL" id="MPC23367.1"/>
    </source>
</evidence>
<dbReference type="AlphaFoldDB" id="A0A5B7DQH1"/>
<proteinExistence type="predicted"/>
<reference evidence="1 2" key="1">
    <citation type="submission" date="2019-05" db="EMBL/GenBank/DDBJ databases">
        <title>Another draft genome of Portunus trituberculatus and its Hox gene families provides insights of decapod evolution.</title>
        <authorList>
            <person name="Jeong J.-H."/>
            <person name="Song I."/>
            <person name="Kim S."/>
            <person name="Choi T."/>
            <person name="Kim D."/>
            <person name="Ryu S."/>
            <person name="Kim W."/>
        </authorList>
    </citation>
    <scope>NUCLEOTIDE SEQUENCE [LARGE SCALE GENOMIC DNA]</scope>
    <source>
        <tissue evidence="1">Muscle</tissue>
    </source>
</reference>
<keyword evidence="2" id="KW-1185">Reference proteome</keyword>